<dbReference type="VEuPathDB" id="MicrosporidiaDB:ECU11_0700"/>
<dbReference type="VEuPathDB" id="MicrosporidiaDB:M970_110690"/>
<dbReference type="VEuPathDB" id="MicrosporidiaDB:AEWD_110690"/>
<dbReference type="InterPro" id="IPR036869">
    <property type="entry name" value="J_dom_sf"/>
</dbReference>
<evidence type="ECO:0000256" key="1">
    <source>
        <dbReference type="SAM" id="MobiDB-lite"/>
    </source>
</evidence>
<dbReference type="VEuPathDB" id="MicrosporidiaDB:AEWR_110690"/>
<protein>
    <submittedName>
        <fullName evidence="2">Uncharacterized protein</fullName>
    </submittedName>
</protein>
<accession>M1K2K8</accession>
<dbReference type="EMBL" id="KC513604">
    <property type="protein sequence ID" value="AGE95003.1"/>
    <property type="molecule type" value="Genomic_DNA"/>
</dbReference>
<dbReference type="AlphaFoldDB" id="M1K2K8"/>
<evidence type="ECO:0000313" key="2">
    <source>
        <dbReference type="EMBL" id="AGE95003.1"/>
    </source>
</evidence>
<proteinExistence type="predicted"/>
<name>M1K2K8_ENCCN</name>
<reference evidence="2" key="1">
    <citation type="journal article" date="2013" name="Eukaryot. Cell">
        <title>Extremely Reduced Levels of Heterozygosity in the Vertebrate Pathogen Encephalitozoon cuniculi.</title>
        <authorList>
            <person name="Selman M."/>
            <person name="Sak B."/>
            <person name="Kvac M."/>
            <person name="Farinelli L."/>
            <person name="Weiss L.M."/>
            <person name="Corradi N."/>
        </authorList>
    </citation>
    <scope>NUCLEOTIDE SEQUENCE</scope>
</reference>
<feature type="region of interest" description="Disordered" evidence="1">
    <location>
        <begin position="92"/>
        <end position="118"/>
    </location>
</feature>
<organism evidence="2">
    <name type="scientific">Encephalitozoon cuniculi</name>
    <name type="common">Microsporidian parasite</name>
    <dbReference type="NCBI Taxonomy" id="6035"/>
    <lineage>
        <taxon>Eukaryota</taxon>
        <taxon>Fungi</taxon>
        <taxon>Fungi incertae sedis</taxon>
        <taxon>Microsporidia</taxon>
        <taxon>Unikaryonidae</taxon>
        <taxon>Encephalitozoon</taxon>
    </lineage>
</organism>
<dbReference type="Gene3D" id="1.10.287.110">
    <property type="entry name" value="DnaJ domain"/>
    <property type="match status" value="1"/>
</dbReference>
<dbReference type="VEuPathDB" id="MicrosporidiaDB:AEWQ_110690"/>
<gene>
    <name evidence="2" type="ORF">ECU11_0700</name>
</gene>
<sequence length="118" mass="12937">MEAGKALMVLLGEGSKVLWKAAVKTASDIIFRDRMSRMEAEMVLDVTPSTDKDKVRDAFLRIYCSNSKENGGSPYIQSRALAAYTVLSNTSLDPPDCPSPETHQEANVSILSAKNKRT</sequence>